<name>A0A846MPQ1_9BACT</name>
<sequence>MQKYNILLVCVIALLLNACYEKPSFPLAPQITFKEISAIPQRDATTGFYLGDSVIIAIDFTDGDGDIGLSQADTLPPYQLYIDKNSNQINRFYFNYFCDVERRVAGRYQPFALPNGTTLNGRIRPITDSPNPVEGTIIYRTFIPAFSNDLQYTLNPYDTLRFRISIADRALNESNVIFTDSIVVYQTP</sequence>
<proteinExistence type="predicted"/>
<reference evidence="1 2" key="1">
    <citation type="submission" date="2020-03" db="EMBL/GenBank/DDBJ databases">
        <title>Genomic Encyclopedia of Type Strains, Phase IV (KMG-IV): sequencing the most valuable type-strain genomes for metagenomic binning, comparative biology and taxonomic classification.</title>
        <authorList>
            <person name="Goeker M."/>
        </authorList>
    </citation>
    <scope>NUCLEOTIDE SEQUENCE [LARGE SCALE GENOMIC DNA]</scope>
    <source>
        <strain evidence="1 2">DSM 5718</strain>
    </source>
</reference>
<keyword evidence="2" id="KW-1185">Reference proteome</keyword>
<dbReference type="EMBL" id="JAASRN010000001">
    <property type="protein sequence ID" value="NIK73566.1"/>
    <property type="molecule type" value="Genomic_DNA"/>
</dbReference>
<dbReference type="Proteomes" id="UP000537126">
    <property type="component" value="Unassembled WGS sequence"/>
</dbReference>
<dbReference type="RefSeq" id="WP_166918792.1">
    <property type="nucleotide sequence ID" value="NZ_JAASRN010000001.1"/>
</dbReference>
<gene>
    <name evidence="1" type="ORF">FHS56_001052</name>
</gene>
<protein>
    <submittedName>
        <fullName evidence="1">Uncharacterized protein</fullName>
    </submittedName>
</protein>
<evidence type="ECO:0000313" key="2">
    <source>
        <dbReference type="Proteomes" id="UP000537126"/>
    </source>
</evidence>
<organism evidence="1 2">
    <name type="scientific">Thermonema lapsum</name>
    <dbReference type="NCBI Taxonomy" id="28195"/>
    <lineage>
        <taxon>Bacteria</taxon>
        <taxon>Pseudomonadati</taxon>
        <taxon>Bacteroidota</taxon>
        <taxon>Cytophagia</taxon>
        <taxon>Cytophagales</taxon>
        <taxon>Thermonemataceae</taxon>
        <taxon>Thermonema</taxon>
    </lineage>
</organism>
<accession>A0A846MPQ1</accession>
<dbReference type="AlphaFoldDB" id="A0A846MPQ1"/>
<comment type="caution">
    <text evidence="1">The sequence shown here is derived from an EMBL/GenBank/DDBJ whole genome shotgun (WGS) entry which is preliminary data.</text>
</comment>
<evidence type="ECO:0000313" key="1">
    <source>
        <dbReference type="EMBL" id="NIK73566.1"/>
    </source>
</evidence>